<dbReference type="EMBL" id="JAGPXC010000001">
    <property type="protein sequence ID" value="KAH6660450.1"/>
    <property type="molecule type" value="Genomic_DNA"/>
</dbReference>
<keyword evidence="8" id="KW-1185">Reference proteome</keyword>
<keyword evidence="7" id="KW-0378">Hydrolase</keyword>
<dbReference type="PROSITE" id="PS51722">
    <property type="entry name" value="G_TR_2"/>
    <property type="match status" value="1"/>
</dbReference>
<dbReference type="InterPro" id="IPR041095">
    <property type="entry name" value="EFG_II"/>
</dbReference>
<evidence type="ECO:0000259" key="6">
    <source>
        <dbReference type="PROSITE" id="PS51722"/>
    </source>
</evidence>
<keyword evidence="2" id="KW-0648">Protein biosynthesis</keyword>
<dbReference type="PROSITE" id="PS50017">
    <property type="entry name" value="DEATH_DOMAIN"/>
    <property type="match status" value="1"/>
</dbReference>
<dbReference type="Gene3D" id="3.30.70.240">
    <property type="match status" value="1"/>
</dbReference>
<keyword evidence="4" id="KW-0342">GTP-binding</keyword>
<accession>A0A9P8UYG7</accession>
<dbReference type="InterPro" id="IPR035647">
    <property type="entry name" value="EFG_III/V"/>
</dbReference>
<dbReference type="Proteomes" id="UP000758603">
    <property type="component" value="Unassembled WGS sequence"/>
</dbReference>
<dbReference type="InterPro" id="IPR035649">
    <property type="entry name" value="EFG_V"/>
</dbReference>
<evidence type="ECO:0000259" key="5">
    <source>
        <dbReference type="PROSITE" id="PS50017"/>
    </source>
</evidence>
<dbReference type="SUPFAM" id="SSF54980">
    <property type="entry name" value="EF-G C-terminal domain-like"/>
    <property type="match status" value="2"/>
</dbReference>
<dbReference type="PANTHER" id="PTHR43261:SF1">
    <property type="entry name" value="RIBOSOME-RELEASING FACTOR 2, MITOCHONDRIAL"/>
    <property type="match status" value="1"/>
</dbReference>
<dbReference type="InterPro" id="IPR000640">
    <property type="entry name" value="EFG_V-like"/>
</dbReference>
<name>A0A9P8UYG7_9PEZI</name>
<feature type="domain" description="Death" evidence="5">
    <location>
        <begin position="252"/>
        <end position="318"/>
    </location>
</feature>
<evidence type="ECO:0000256" key="4">
    <source>
        <dbReference type="ARBA" id="ARBA00023134"/>
    </source>
</evidence>
<dbReference type="InterPro" id="IPR014721">
    <property type="entry name" value="Ribsml_uS5_D2-typ_fold_subgr"/>
</dbReference>
<dbReference type="FunFam" id="3.40.50.300:FF:000514">
    <property type="entry name" value="Ribosome-releasing factor 2, mitochondrial"/>
    <property type="match status" value="1"/>
</dbReference>
<dbReference type="GO" id="GO:0032543">
    <property type="term" value="P:mitochondrial translation"/>
    <property type="evidence" value="ECO:0007669"/>
    <property type="project" value="TreeGrafter"/>
</dbReference>
<dbReference type="GeneID" id="70130381"/>
<evidence type="ECO:0000313" key="8">
    <source>
        <dbReference type="Proteomes" id="UP000758603"/>
    </source>
</evidence>
<gene>
    <name evidence="7" type="ORF">BKA67DRAFT_548080</name>
</gene>
<dbReference type="InterPro" id="IPR053905">
    <property type="entry name" value="EF-G-like_DII"/>
</dbReference>
<dbReference type="SUPFAM" id="SSF50447">
    <property type="entry name" value="Translation proteins"/>
    <property type="match status" value="1"/>
</dbReference>
<dbReference type="NCBIfam" id="TIGR00231">
    <property type="entry name" value="small_GTP"/>
    <property type="match status" value="1"/>
</dbReference>
<evidence type="ECO:0000256" key="2">
    <source>
        <dbReference type="ARBA" id="ARBA00022917"/>
    </source>
</evidence>
<dbReference type="Pfam" id="PF22042">
    <property type="entry name" value="EF-G_D2"/>
    <property type="match status" value="1"/>
</dbReference>
<proteinExistence type="predicted"/>
<dbReference type="InterPro" id="IPR020568">
    <property type="entry name" value="Ribosomal_Su5_D2-typ_SF"/>
</dbReference>
<dbReference type="InterPro" id="IPR000795">
    <property type="entry name" value="T_Tr_GTP-bd_dom"/>
</dbReference>
<dbReference type="Gene3D" id="3.40.50.300">
    <property type="entry name" value="P-loop containing nucleotide triphosphate hydrolases"/>
    <property type="match status" value="1"/>
</dbReference>
<evidence type="ECO:0000256" key="1">
    <source>
        <dbReference type="ARBA" id="ARBA00022741"/>
    </source>
</evidence>
<dbReference type="OrthoDB" id="198619at2759"/>
<dbReference type="SMART" id="SM00838">
    <property type="entry name" value="EFG_C"/>
    <property type="match status" value="1"/>
</dbReference>
<dbReference type="CDD" id="cd03713">
    <property type="entry name" value="EFG_mtEFG_C"/>
    <property type="match status" value="1"/>
</dbReference>
<dbReference type="InterPro" id="IPR009000">
    <property type="entry name" value="Transl_B-barrel_sf"/>
</dbReference>
<dbReference type="GO" id="GO:0007165">
    <property type="term" value="P:signal transduction"/>
    <property type="evidence" value="ECO:0007669"/>
    <property type="project" value="InterPro"/>
</dbReference>
<dbReference type="GO" id="GO:0003924">
    <property type="term" value="F:GTPase activity"/>
    <property type="evidence" value="ECO:0007669"/>
    <property type="project" value="InterPro"/>
</dbReference>
<dbReference type="Gene3D" id="3.30.230.10">
    <property type="match status" value="1"/>
</dbReference>
<dbReference type="Gene3D" id="3.30.70.870">
    <property type="entry name" value="Elongation Factor G (Translational Gtpase), domain 3"/>
    <property type="match status" value="1"/>
</dbReference>
<dbReference type="PRINTS" id="PR00315">
    <property type="entry name" value="ELONGATNFCT"/>
</dbReference>
<evidence type="ECO:0000256" key="3">
    <source>
        <dbReference type="ARBA" id="ARBA00023128"/>
    </source>
</evidence>
<dbReference type="PANTHER" id="PTHR43261">
    <property type="entry name" value="TRANSLATION ELONGATION FACTOR G-RELATED"/>
    <property type="match status" value="1"/>
</dbReference>
<dbReference type="InterPro" id="IPR027417">
    <property type="entry name" value="P-loop_NTPase"/>
</dbReference>
<dbReference type="AlphaFoldDB" id="A0A9P8UYG7"/>
<feature type="domain" description="Tr-type G" evidence="6">
    <location>
        <begin position="54"/>
        <end position="342"/>
    </location>
</feature>
<dbReference type="RefSeq" id="XP_045964581.1">
    <property type="nucleotide sequence ID" value="XM_046101489.1"/>
</dbReference>
<dbReference type="Pfam" id="PF14492">
    <property type="entry name" value="EFG_III"/>
    <property type="match status" value="1"/>
</dbReference>
<dbReference type="GO" id="GO:0032790">
    <property type="term" value="P:ribosome disassembly"/>
    <property type="evidence" value="ECO:0007669"/>
    <property type="project" value="TreeGrafter"/>
</dbReference>
<dbReference type="SUPFAM" id="SSF52540">
    <property type="entry name" value="P-loop containing nucleoside triphosphate hydrolases"/>
    <property type="match status" value="1"/>
</dbReference>
<protein>
    <submittedName>
        <fullName evidence="7">P-loop containing nucleoside triphosphate hydrolase protein</fullName>
    </submittedName>
</protein>
<dbReference type="Gene3D" id="2.40.30.10">
    <property type="entry name" value="Translation factors"/>
    <property type="match status" value="1"/>
</dbReference>
<dbReference type="InterPro" id="IPR005225">
    <property type="entry name" value="Small_GTP-bd"/>
</dbReference>
<comment type="caution">
    <text evidence="7">The sequence shown here is derived from an EMBL/GenBank/DDBJ whole genome shotgun (WGS) entry which is preliminary data.</text>
</comment>
<organism evidence="7 8">
    <name type="scientific">Truncatella angustata</name>
    <dbReference type="NCBI Taxonomy" id="152316"/>
    <lineage>
        <taxon>Eukaryota</taxon>
        <taxon>Fungi</taxon>
        <taxon>Dikarya</taxon>
        <taxon>Ascomycota</taxon>
        <taxon>Pezizomycotina</taxon>
        <taxon>Sordariomycetes</taxon>
        <taxon>Xylariomycetidae</taxon>
        <taxon>Amphisphaeriales</taxon>
        <taxon>Sporocadaceae</taxon>
        <taxon>Truncatella</taxon>
    </lineage>
</organism>
<dbReference type="GO" id="GO:0005525">
    <property type="term" value="F:GTP binding"/>
    <property type="evidence" value="ECO:0007669"/>
    <property type="project" value="UniProtKB-KW"/>
</dbReference>
<dbReference type="Pfam" id="PF00009">
    <property type="entry name" value="GTP_EFTU"/>
    <property type="match status" value="1"/>
</dbReference>
<keyword evidence="3" id="KW-0496">Mitochondrion</keyword>
<dbReference type="GO" id="GO:0005759">
    <property type="term" value="C:mitochondrial matrix"/>
    <property type="evidence" value="ECO:0007669"/>
    <property type="project" value="UniProtKB-ARBA"/>
</dbReference>
<keyword evidence="1" id="KW-0547">Nucleotide-binding</keyword>
<dbReference type="SUPFAM" id="SSF54211">
    <property type="entry name" value="Ribosomal protein S5 domain 2-like"/>
    <property type="match status" value="1"/>
</dbReference>
<sequence>MNCRMSCLATWARAPFRNPLMFRRWPSPAPWKHVPAGLRGLTTPAGQQHDAAISKIRNIGIIAHVDAGKTTTTEAMLYNSGATRHLGNVDHGDTVTDFLPMEMQRGITIQSAAITFRWPTPERVKPDGPEHIVNLIDTPGHQDFRFEVERCIPVLDGAVCVIDGVEGVEAHTERVWSSAQEFKVPRIVLVNKLDRDGASFKKSVQDIGVKLGGMPIVCQIPWWENDTIKGVVDVITRSVVSWGGGGKDDPDELAKRIPPFQDEIDRARENLIEKLCEYDDDLLELWTEQGKDLPADAIRKAIRRVIRDGEAKLIPVFAGASLKNIGVSPLLDSVNYYLPSPQDRPGLDVRVGASIMPLAQIISDSKSSKIPPKQRTPIEAVASVFKVVNDPRRGMLVFARVYHGEIRRNIPMWNSNLQDFERPLSISQISAKNHIDIPTLSSGQIGAFTGLKRARTGDTLLVYGGNKVPMGNFAHVKIRPPDIPPAVAFLVLEPLTLSATKALETALDNLSREDPSIRWSLNDKAEQYTVSGMGKLHLEVARDRLENHYKLEAHWGGIEVEYKECVTMSTGTHRAIFDRVIAGRTGKAACSVEIEPLDPSEIEDLAKMYTERDGNIIKVNFSDEMPVDPEEVRPHLVNGAIAALARGPRRSSPLNQCLVTITFDAATDYFGQTSPGHFVSAANQAMRTALKEAHKNGIVGILEPVMKVSIALPETAAGAIQHDLHSARGGQVLEVRDLQDTVARDGGQIEASDIYAPPDPYEFTTTLRETRKGSLRMLEIIAQVPLAEMLDYDSHLRSKTAGRHSMTMHLDTFVKVTGSREKSL</sequence>
<reference evidence="7" key="1">
    <citation type="journal article" date="2021" name="Nat. Commun.">
        <title>Genetic determinants of endophytism in the Arabidopsis root mycobiome.</title>
        <authorList>
            <person name="Mesny F."/>
            <person name="Miyauchi S."/>
            <person name="Thiergart T."/>
            <person name="Pickel B."/>
            <person name="Atanasova L."/>
            <person name="Karlsson M."/>
            <person name="Huettel B."/>
            <person name="Barry K.W."/>
            <person name="Haridas S."/>
            <person name="Chen C."/>
            <person name="Bauer D."/>
            <person name="Andreopoulos W."/>
            <person name="Pangilinan J."/>
            <person name="LaButti K."/>
            <person name="Riley R."/>
            <person name="Lipzen A."/>
            <person name="Clum A."/>
            <person name="Drula E."/>
            <person name="Henrissat B."/>
            <person name="Kohler A."/>
            <person name="Grigoriev I.V."/>
            <person name="Martin F.M."/>
            <person name="Hacquard S."/>
        </authorList>
    </citation>
    <scope>NUCLEOTIDE SEQUENCE</scope>
    <source>
        <strain evidence="7">MPI-SDFR-AT-0073</strain>
    </source>
</reference>
<dbReference type="InterPro" id="IPR000488">
    <property type="entry name" value="Death_dom"/>
</dbReference>
<evidence type="ECO:0000313" key="7">
    <source>
        <dbReference type="EMBL" id="KAH6660450.1"/>
    </source>
</evidence>